<evidence type="ECO:0000313" key="1">
    <source>
        <dbReference type="EMBL" id="KAG0414380.1"/>
    </source>
</evidence>
<proteinExistence type="predicted"/>
<protein>
    <submittedName>
        <fullName evidence="1">Uncharacterized protein</fullName>
    </submittedName>
</protein>
<organism evidence="1 2">
    <name type="scientific">Ixodes persulcatus</name>
    <name type="common">Taiga tick</name>
    <dbReference type="NCBI Taxonomy" id="34615"/>
    <lineage>
        <taxon>Eukaryota</taxon>
        <taxon>Metazoa</taxon>
        <taxon>Ecdysozoa</taxon>
        <taxon>Arthropoda</taxon>
        <taxon>Chelicerata</taxon>
        <taxon>Arachnida</taxon>
        <taxon>Acari</taxon>
        <taxon>Parasitiformes</taxon>
        <taxon>Ixodida</taxon>
        <taxon>Ixodoidea</taxon>
        <taxon>Ixodidae</taxon>
        <taxon>Ixodinae</taxon>
        <taxon>Ixodes</taxon>
    </lineage>
</organism>
<reference evidence="1 2" key="1">
    <citation type="journal article" date="2020" name="Cell">
        <title>Large-Scale Comparative Analyses of Tick Genomes Elucidate Their Genetic Diversity and Vector Capacities.</title>
        <authorList>
            <consortium name="Tick Genome and Microbiome Consortium (TIGMIC)"/>
            <person name="Jia N."/>
            <person name="Wang J."/>
            <person name="Shi W."/>
            <person name="Du L."/>
            <person name="Sun Y."/>
            <person name="Zhan W."/>
            <person name="Jiang J.F."/>
            <person name="Wang Q."/>
            <person name="Zhang B."/>
            <person name="Ji P."/>
            <person name="Bell-Sakyi L."/>
            <person name="Cui X.M."/>
            <person name="Yuan T.T."/>
            <person name="Jiang B.G."/>
            <person name="Yang W.F."/>
            <person name="Lam T.T."/>
            <person name="Chang Q.C."/>
            <person name="Ding S.J."/>
            <person name="Wang X.J."/>
            <person name="Zhu J.G."/>
            <person name="Ruan X.D."/>
            <person name="Zhao L."/>
            <person name="Wei J.T."/>
            <person name="Ye R.Z."/>
            <person name="Que T.C."/>
            <person name="Du C.H."/>
            <person name="Zhou Y.H."/>
            <person name="Cheng J.X."/>
            <person name="Dai P.F."/>
            <person name="Guo W.B."/>
            <person name="Han X.H."/>
            <person name="Huang E.J."/>
            <person name="Li L.F."/>
            <person name="Wei W."/>
            <person name="Gao Y.C."/>
            <person name="Liu J.Z."/>
            <person name="Shao H.Z."/>
            <person name="Wang X."/>
            <person name="Wang C.C."/>
            <person name="Yang T.C."/>
            <person name="Huo Q.B."/>
            <person name="Li W."/>
            <person name="Chen H.Y."/>
            <person name="Chen S.E."/>
            <person name="Zhou L.G."/>
            <person name="Ni X.B."/>
            <person name="Tian J.H."/>
            <person name="Sheng Y."/>
            <person name="Liu T."/>
            <person name="Pan Y.S."/>
            <person name="Xia L.Y."/>
            <person name="Li J."/>
            <person name="Zhao F."/>
            <person name="Cao W.C."/>
        </authorList>
    </citation>
    <scope>NUCLEOTIDE SEQUENCE [LARGE SCALE GENOMIC DNA]</scope>
    <source>
        <strain evidence="1">Iper-2018</strain>
    </source>
</reference>
<gene>
    <name evidence="1" type="ORF">HPB47_008465</name>
</gene>
<accession>A0AC60P4P9</accession>
<dbReference type="Proteomes" id="UP000805193">
    <property type="component" value="Unassembled WGS sequence"/>
</dbReference>
<dbReference type="EMBL" id="JABSTQ010011184">
    <property type="protein sequence ID" value="KAG0414380.1"/>
    <property type="molecule type" value="Genomic_DNA"/>
</dbReference>
<sequence>MEREGRPRRTTAEEDQWIIAAVCCDPSMTAAEIREELGLQVSLSTIRKHLHAAGLRSRVACQRPLLTQSHKRLRLEFPTNHLAWTVQDWKLVVFFDESTFCSKYEPQYAQQVATSGGRSLSVWGAIMHQGRGPLHRLEGILTAEAYADIQHNVLLSFILEGPFPDGCFVFQQDRSPIHTSRRVRELLEELCIQELPWPPKGADFNVIENIRGLMKRRLARRQLHGASPDLLWDSRRMEQAPGPS</sequence>
<evidence type="ECO:0000313" key="2">
    <source>
        <dbReference type="Proteomes" id="UP000805193"/>
    </source>
</evidence>
<keyword evidence="2" id="KW-1185">Reference proteome</keyword>
<name>A0AC60P4P9_IXOPE</name>
<comment type="caution">
    <text evidence="1">The sequence shown here is derived from an EMBL/GenBank/DDBJ whole genome shotgun (WGS) entry which is preliminary data.</text>
</comment>